<evidence type="ECO:0000259" key="4">
    <source>
        <dbReference type="PROSITE" id="PS50181"/>
    </source>
</evidence>
<dbReference type="GeneID" id="20216202"/>
<dbReference type="eggNOG" id="ENOG502QU59">
    <property type="taxonomic scope" value="Eukaryota"/>
</dbReference>
<dbReference type="CTD" id="20216202"/>
<dbReference type="EMBL" id="AMQM01005589">
    <property type="status" value="NOT_ANNOTATED_CDS"/>
    <property type="molecule type" value="Genomic_DNA"/>
</dbReference>
<dbReference type="InterPro" id="IPR001810">
    <property type="entry name" value="F-box_dom"/>
</dbReference>
<sequence>MTNSELNWNDIPLDVLEIIFTNLSQGDRFRASLVSKNWCYVFNNSTDLWKNFRFSFLDEDKLENQLKGLEVVGRLIRNLHIDVQPKVAACRESAVNVINYFAQQGKRQIRVLRIRFLGNNPLLYSGNEFNRALLNYFSLPKNVEKMQSHLREVDLSKLNINIDGELLTALSKNHSNTLQKLYIHNCVLVETITPDHMKIVASRCHQLTHLGLHGYSIDDDVVSALISPADRKKLERLIIFCRRDQKYVDRISSTAWASLVAHSPNLRVCLGFDNTCPLDAVAKVMRPEIPVSELFLETYTDLIKEIRLAIKHYKNTLTKISICCPPQHDDALDVELVNLATNCTLLSSLHVFCVVSRCAIEEILRLKPILVERKSYTLEYSTKPGPWEPGNDYTLTL</sequence>
<dbReference type="OrthoDB" id="3219396at2759"/>
<accession>T1G554</accession>
<dbReference type="PROSITE" id="PS50181">
    <property type="entry name" value="FBOX"/>
    <property type="match status" value="1"/>
</dbReference>
<dbReference type="Gene3D" id="3.80.10.10">
    <property type="entry name" value="Ribonuclease Inhibitor"/>
    <property type="match status" value="1"/>
</dbReference>
<dbReference type="FunCoup" id="T1G554">
    <property type="interactions" value="3"/>
</dbReference>
<dbReference type="SMART" id="SM00256">
    <property type="entry name" value="FBOX"/>
    <property type="match status" value="1"/>
</dbReference>
<dbReference type="InParanoid" id="T1G554"/>
<evidence type="ECO:0000256" key="3">
    <source>
        <dbReference type="ARBA" id="ARBA00077971"/>
    </source>
</evidence>
<dbReference type="EnsemblMetazoa" id="HelroT83430">
    <property type="protein sequence ID" value="HelroP83430"/>
    <property type="gene ID" value="HelroG83430"/>
</dbReference>
<dbReference type="AlphaFoldDB" id="T1G554"/>
<feature type="domain" description="F-box" evidence="4">
    <location>
        <begin position="5"/>
        <end position="52"/>
    </location>
</feature>
<dbReference type="GO" id="GO:0005634">
    <property type="term" value="C:nucleus"/>
    <property type="evidence" value="ECO:0000318"/>
    <property type="project" value="GO_Central"/>
</dbReference>
<dbReference type="HOGENOM" id="CLU_062031_0_0_1"/>
<dbReference type="GO" id="GO:0005829">
    <property type="term" value="C:cytosol"/>
    <property type="evidence" value="ECO:0000318"/>
    <property type="project" value="GO_Central"/>
</dbReference>
<evidence type="ECO:0000313" key="6">
    <source>
        <dbReference type="EnsemblMetazoa" id="HelroP83430"/>
    </source>
</evidence>
<organism evidence="6 7">
    <name type="scientific">Helobdella robusta</name>
    <name type="common">Californian leech</name>
    <dbReference type="NCBI Taxonomy" id="6412"/>
    <lineage>
        <taxon>Eukaryota</taxon>
        <taxon>Metazoa</taxon>
        <taxon>Spiralia</taxon>
        <taxon>Lophotrochozoa</taxon>
        <taxon>Annelida</taxon>
        <taxon>Clitellata</taxon>
        <taxon>Hirudinea</taxon>
        <taxon>Rhynchobdellida</taxon>
        <taxon>Glossiphoniidae</taxon>
        <taxon>Helobdella</taxon>
    </lineage>
</organism>
<dbReference type="OMA" id="FHFRFYG"/>
<proteinExistence type="predicted"/>
<dbReference type="PANTHER" id="PTHR20872">
    <property type="match status" value="1"/>
</dbReference>
<dbReference type="RefSeq" id="XP_009021904.1">
    <property type="nucleotide sequence ID" value="XM_009023656.1"/>
</dbReference>
<dbReference type="Pfam" id="PF12937">
    <property type="entry name" value="F-box-like"/>
    <property type="match status" value="1"/>
</dbReference>
<dbReference type="Gene3D" id="1.20.1280.50">
    <property type="match status" value="1"/>
</dbReference>
<protein>
    <recommendedName>
        <fullName evidence="2">F-box/LRR-repeat protein 8</fullName>
    </recommendedName>
    <alternativeName>
        <fullName evidence="3">F-box and leucine-rich repeat protein 8</fullName>
    </alternativeName>
</protein>
<name>T1G554_HELRO</name>
<keyword evidence="1" id="KW-0833">Ubl conjugation pathway</keyword>
<dbReference type="SUPFAM" id="SSF81383">
    <property type="entry name" value="F-box domain"/>
    <property type="match status" value="1"/>
</dbReference>
<dbReference type="PANTHER" id="PTHR20872:SF1">
    <property type="entry name" value="F-BOX DOMAIN-CONTAINING PROTEIN"/>
    <property type="match status" value="1"/>
</dbReference>
<dbReference type="EMBL" id="KB097026">
    <property type="protein sequence ID" value="ESN99922.1"/>
    <property type="molecule type" value="Genomic_DNA"/>
</dbReference>
<evidence type="ECO:0000313" key="7">
    <source>
        <dbReference type="Proteomes" id="UP000015101"/>
    </source>
</evidence>
<dbReference type="STRING" id="6412.T1G554"/>
<evidence type="ECO:0000256" key="1">
    <source>
        <dbReference type="ARBA" id="ARBA00022786"/>
    </source>
</evidence>
<keyword evidence="7" id="KW-1185">Reference proteome</keyword>
<evidence type="ECO:0000256" key="2">
    <source>
        <dbReference type="ARBA" id="ARBA00070268"/>
    </source>
</evidence>
<dbReference type="FunFam" id="3.80.10.10:FF:000260">
    <property type="entry name" value="F-box/LRR-repeat protein 8"/>
    <property type="match status" value="1"/>
</dbReference>
<dbReference type="KEGG" id="hro:HELRODRAFT_83430"/>
<evidence type="ECO:0000313" key="5">
    <source>
        <dbReference type="EMBL" id="ESN99922.1"/>
    </source>
</evidence>
<dbReference type="InterPro" id="IPR032675">
    <property type="entry name" value="LRR_dom_sf"/>
</dbReference>
<reference evidence="5 7" key="2">
    <citation type="journal article" date="2013" name="Nature">
        <title>Insights into bilaterian evolution from three spiralian genomes.</title>
        <authorList>
            <person name="Simakov O."/>
            <person name="Marletaz F."/>
            <person name="Cho S.J."/>
            <person name="Edsinger-Gonzales E."/>
            <person name="Havlak P."/>
            <person name="Hellsten U."/>
            <person name="Kuo D.H."/>
            <person name="Larsson T."/>
            <person name="Lv J."/>
            <person name="Arendt D."/>
            <person name="Savage R."/>
            <person name="Osoegawa K."/>
            <person name="de Jong P."/>
            <person name="Grimwood J."/>
            <person name="Chapman J.A."/>
            <person name="Shapiro H."/>
            <person name="Aerts A."/>
            <person name="Otillar R.P."/>
            <person name="Terry A.Y."/>
            <person name="Boore J.L."/>
            <person name="Grigoriev I.V."/>
            <person name="Lindberg D.R."/>
            <person name="Seaver E.C."/>
            <person name="Weisblat D.A."/>
            <person name="Putnam N.H."/>
            <person name="Rokhsar D.S."/>
        </authorList>
    </citation>
    <scope>NUCLEOTIDE SEQUENCE</scope>
</reference>
<dbReference type="Proteomes" id="UP000015101">
    <property type="component" value="Unassembled WGS sequence"/>
</dbReference>
<reference evidence="7" key="1">
    <citation type="submission" date="2012-12" db="EMBL/GenBank/DDBJ databases">
        <authorList>
            <person name="Hellsten U."/>
            <person name="Grimwood J."/>
            <person name="Chapman J.A."/>
            <person name="Shapiro H."/>
            <person name="Aerts A."/>
            <person name="Otillar R.P."/>
            <person name="Terry A.Y."/>
            <person name="Boore J.L."/>
            <person name="Simakov O."/>
            <person name="Marletaz F."/>
            <person name="Cho S.-J."/>
            <person name="Edsinger-Gonzales E."/>
            <person name="Havlak P."/>
            <person name="Kuo D.-H."/>
            <person name="Larsson T."/>
            <person name="Lv J."/>
            <person name="Arendt D."/>
            <person name="Savage R."/>
            <person name="Osoegawa K."/>
            <person name="de Jong P."/>
            <person name="Lindberg D.R."/>
            <person name="Seaver E.C."/>
            <person name="Weisblat D.A."/>
            <person name="Putnam N.H."/>
            <person name="Grigoriev I.V."/>
            <person name="Rokhsar D.S."/>
        </authorList>
    </citation>
    <scope>NUCLEOTIDE SEQUENCE</scope>
</reference>
<dbReference type="SUPFAM" id="SSF52047">
    <property type="entry name" value="RNI-like"/>
    <property type="match status" value="1"/>
</dbReference>
<reference evidence="6" key="3">
    <citation type="submission" date="2015-06" db="UniProtKB">
        <authorList>
            <consortium name="EnsemblMetazoa"/>
        </authorList>
    </citation>
    <scope>IDENTIFICATION</scope>
</reference>
<gene>
    <name evidence="6" type="primary">20216202</name>
    <name evidence="5" type="ORF">HELRODRAFT_83430</name>
</gene>
<dbReference type="InterPro" id="IPR036047">
    <property type="entry name" value="F-box-like_dom_sf"/>
</dbReference>